<dbReference type="EMBL" id="SUYD01000011">
    <property type="protein sequence ID" value="MBE6266701.1"/>
    <property type="molecule type" value="Genomic_DNA"/>
</dbReference>
<evidence type="ECO:0000256" key="4">
    <source>
        <dbReference type="SAM" id="SignalP"/>
    </source>
</evidence>
<evidence type="ECO:0000313" key="7">
    <source>
        <dbReference type="Proteomes" id="UP000763088"/>
    </source>
</evidence>
<comment type="subcellular location">
    <subcellularLocation>
        <location evidence="1">Cell outer membrane</location>
    </subcellularLocation>
</comment>
<comment type="caution">
    <text evidence="6">The sequence shown here is derived from an EMBL/GenBank/DDBJ whole genome shotgun (WGS) entry which is preliminary data.</text>
</comment>
<name>A0A928BTS7_XYLRU</name>
<evidence type="ECO:0000313" key="6">
    <source>
        <dbReference type="EMBL" id="MBE6266701.1"/>
    </source>
</evidence>
<dbReference type="Proteomes" id="UP000763088">
    <property type="component" value="Unassembled WGS sequence"/>
</dbReference>
<dbReference type="Gene3D" id="2.40.170.20">
    <property type="entry name" value="TonB-dependent receptor, beta-barrel domain"/>
    <property type="match status" value="1"/>
</dbReference>
<evidence type="ECO:0000256" key="2">
    <source>
        <dbReference type="ARBA" id="ARBA00023136"/>
    </source>
</evidence>
<evidence type="ECO:0000259" key="5">
    <source>
        <dbReference type="Pfam" id="PF14905"/>
    </source>
</evidence>
<keyword evidence="6" id="KW-0675">Receptor</keyword>
<dbReference type="InterPro" id="IPR036942">
    <property type="entry name" value="Beta-barrel_TonB_sf"/>
</dbReference>
<evidence type="ECO:0000256" key="3">
    <source>
        <dbReference type="ARBA" id="ARBA00023237"/>
    </source>
</evidence>
<dbReference type="InterPro" id="IPR041700">
    <property type="entry name" value="OMP_b-brl_3"/>
</dbReference>
<proteinExistence type="predicted"/>
<keyword evidence="2" id="KW-0472">Membrane</keyword>
<feature type="chain" id="PRO_5038009150" evidence="4">
    <location>
        <begin position="20"/>
        <end position="846"/>
    </location>
</feature>
<dbReference type="SUPFAM" id="SSF56935">
    <property type="entry name" value="Porins"/>
    <property type="match status" value="1"/>
</dbReference>
<feature type="signal peptide" evidence="4">
    <location>
        <begin position="1"/>
        <end position="19"/>
    </location>
</feature>
<accession>A0A928BTS7</accession>
<dbReference type="InterPro" id="IPR008969">
    <property type="entry name" value="CarboxyPept-like_regulatory"/>
</dbReference>
<keyword evidence="3" id="KW-0998">Cell outer membrane</keyword>
<organism evidence="6 7">
    <name type="scientific">Xylanibacter ruminicola</name>
    <name type="common">Prevotella ruminicola</name>
    <dbReference type="NCBI Taxonomy" id="839"/>
    <lineage>
        <taxon>Bacteria</taxon>
        <taxon>Pseudomonadati</taxon>
        <taxon>Bacteroidota</taxon>
        <taxon>Bacteroidia</taxon>
        <taxon>Bacteroidales</taxon>
        <taxon>Prevotellaceae</taxon>
        <taxon>Xylanibacter</taxon>
    </lineage>
</organism>
<reference evidence="6" key="1">
    <citation type="submission" date="2019-04" db="EMBL/GenBank/DDBJ databases">
        <title>Evolution of Biomass-Degrading Anaerobic Consortia Revealed by Metagenomics.</title>
        <authorList>
            <person name="Peng X."/>
        </authorList>
    </citation>
    <scope>NUCLEOTIDE SEQUENCE</scope>
    <source>
        <strain evidence="6">SIG141</strain>
    </source>
</reference>
<sequence>MRKLYILLLLCAVVSMAQAQKITRNYKNQSLSRVLEDLNAATNRHEISFVYNDLENFTVTCKLEHLNLGDALIKVVGFYPVHIVRDGEKYFVECTHKTERHLKGRMIDEQQQPLAYANISLLNPADSSLIGGGVSNEAGDFVIPTDAYRVIVKCSFIGYETIWHTCEVGDIGSIQMKSDSYTLKGVTVKGSKRLVSSTDKGLVVNVQGTVLEQFGSVNEMLTHLPLMMSNGEIAGHGKPEIYINNKKVRNIQELDRLRADEILSVEIITNPGAEYGADITSVIRLKTVRKAGEGWSGNFSTSYRQGKEYYGNVNAALNYRLHNGMDFFARGYLTDQHARIDATANDQLQASSVWDYQKEASWLFKMKYYFADLGWNWEINDNHSIGLTYTAFNYIDNSTTLREMDEQTWQDGMLVDGGHSITNTLTRPRMTHAINTYYVGNIGKWNLDFSADFYDAKSVQDMDGGTENTTSVNSQTKTKNQLLAEKLVITAPVSNGELTFGEEVSLVDRTHDFIQSGFSSDSHIQQQTSIWSHFANYSLQLGKLSFNAGLRWQNEYNCYDVDGQRNDEMSPNYSVLIPRFSASYRTEKWHHKLSYHCSRSNPSYGLLSSSVNYRSKYEYDTGNPFLKPQTLHNISWSSSWKWFYVEAFYQYYKNSIRSFQTAYDDVNLPGVVIMDYRNTPKQEYYGLTLNFTPKFGIWQLNYSTDFYFCNDDVYPLGITHKWNGLIANFTLDNTFTLPHSWFFNASGSFAPYYESGPSQTKATGFINLQLSKQFLKNKSLSVAILANDILHTQYTERTAYGGINIRTQYSEYKDSRRIGINVSWKFNATRSRYKGSHAGQSERVRL</sequence>
<gene>
    <name evidence="6" type="ORF">E7102_09550</name>
</gene>
<protein>
    <submittedName>
        <fullName evidence="6">TonB-dependent receptor</fullName>
    </submittedName>
</protein>
<dbReference type="Pfam" id="PF14905">
    <property type="entry name" value="OMP_b-brl_3"/>
    <property type="match status" value="1"/>
</dbReference>
<feature type="domain" description="Outer membrane protein beta-barrel" evidence="5">
    <location>
        <begin position="444"/>
        <end position="824"/>
    </location>
</feature>
<dbReference type="GO" id="GO:0009279">
    <property type="term" value="C:cell outer membrane"/>
    <property type="evidence" value="ECO:0007669"/>
    <property type="project" value="UniProtKB-SubCell"/>
</dbReference>
<evidence type="ECO:0000256" key="1">
    <source>
        <dbReference type="ARBA" id="ARBA00004442"/>
    </source>
</evidence>
<dbReference type="AlphaFoldDB" id="A0A928BTS7"/>
<keyword evidence="4" id="KW-0732">Signal</keyword>
<dbReference type="SUPFAM" id="SSF49464">
    <property type="entry name" value="Carboxypeptidase regulatory domain-like"/>
    <property type="match status" value="1"/>
</dbReference>